<name>A0A423X5A6_9PEZI</name>
<comment type="caution">
    <text evidence="7">The sequence shown here is derived from an EMBL/GenBank/DDBJ whole genome shotgun (WGS) entry which is preliminary data.</text>
</comment>
<reference evidence="7 8" key="1">
    <citation type="submission" date="2015-09" db="EMBL/GenBank/DDBJ databases">
        <title>Host preference determinants of Valsa canker pathogens revealed by comparative genomics.</title>
        <authorList>
            <person name="Yin Z."/>
            <person name="Huang L."/>
        </authorList>
    </citation>
    <scope>NUCLEOTIDE SEQUENCE [LARGE SCALE GENOMIC DNA]</scope>
    <source>
        <strain evidence="7 8">03-1</strain>
    </source>
</reference>
<evidence type="ECO:0000256" key="3">
    <source>
        <dbReference type="ARBA" id="ARBA00023015"/>
    </source>
</evidence>
<evidence type="ECO:0008006" key="9">
    <source>
        <dbReference type="Google" id="ProtNLM"/>
    </source>
</evidence>
<feature type="compositionally biased region" description="Acidic residues" evidence="6">
    <location>
        <begin position="21"/>
        <end position="33"/>
    </location>
</feature>
<keyword evidence="8" id="KW-1185">Reference proteome</keyword>
<feature type="compositionally biased region" description="Polar residues" evidence="6">
    <location>
        <begin position="10"/>
        <end position="19"/>
    </location>
</feature>
<evidence type="ECO:0000256" key="6">
    <source>
        <dbReference type="SAM" id="MobiDB-lite"/>
    </source>
</evidence>
<feature type="compositionally biased region" description="Basic and acidic residues" evidence="6">
    <location>
        <begin position="274"/>
        <end position="290"/>
    </location>
</feature>
<feature type="compositionally biased region" description="Polar residues" evidence="6">
    <location>
        <begin position="90"/>
        <end position="129"/>
    </location>
</feature>
<dbReference type="PANTHER" id="PTHR21964">
    <property type="entry name" value="BREAST CANCER METASTASIS-SUPPRESSOR 1"/>
    <property type="match status" value="1"/>
</dbReference>
<gene>
    <name evidence="7" type="ORF">VMCG_01525</name>
</gene>
<feature type="compositionally biased region" description="Acidic residues" evidence="6">
    <location>
        <begin position="135"/>
        <end position="145"/>
    </location>
</feature>
<feature type="compositionally biased region" description="Basic and acidic residues" evidence="6">
    <location>
        <begin position="80"/>
        <end position="89"/>
    </location>
</feature>
<dbReference type="OrthoDB" id="20886at2759"/>
<keyword evidence="2" id="KW-0678">Repressor</keyword>
<dbReference type="STRING" id="356882.A0A423X5A6"/>
<evidence type="ECO:0000256" key="4">
    <source>
        <dbReference type="ARBA" id="ARBA00023163"/>
    </source>
</evidence>
<keyword evidence="4" id="KW-0804">Transcription</keyword>
<evidence type="ECO:0000313" key="8">
    <source>
        <dbReference type="Proteomes" id="UP000283895"/>
    </source>
</evidence>
<accession>A0A423X5A6</accession>
<comment type="subcellular location">
    <subcellularLocation>
        <location evidence="1">Nucleus</location>
    </subcellularLocation>
</comment>
<dbReference type="GO" id="GO:0010468">
    <property type="term" value="P:regulation of gene expression"/>
    <property type="evidence" value="ECO:0007669"/>
    <property type="project" value="UniProtKB-ARBA"/>
</dbReference>
<dbReference type="Pfam" id="PF08598">
    <property type="entry name" value="Sds3"/>
    <property type="match status" value="1"/>
</dbReference>
<evidence type="ECO:0000256" key="2">
    <source>
        <dbReference type="ARBA" id="ARBA00022491"/>
    </source>
</evidence>
<dbReference type="SMART" id="SM01401">
    <property type="entry name" value="Sds3"/>
    <property type="match status" value="1"/>
</dbReference>
<dbReference type="Proteomes" id="UP000283895">
    <property type="component" value="Unassembled WGS sequence"/>
</dbReference>
<dbReference type="Gene3D" id="1.20.5.1500">
    <property type="match status" value="1"/>
</dbReference>
<feature type="compositionally biased region" description="Basic residues" evidence="6">
    <location>
        <begin position="296"/>
        <end position="307"/>
    </location>
</feature>
<evidence type="ECO:0000256" key="1">
    <source>
        <dbReference type="ARBA" id="ARBA00004123"/>
    </source>
</evidence>
<keyword evidence="3" id="KW-0805">Transcription regulation</keyword>
<feature type="region of interest" description="Disordered" evidence="6">
    <location>
        <begin position="1"/>
        <end position="360"/>
    </location>
</feature>
<feature type="compositionally biased region" description="Basic and acidic residues" evidence="6">
    <location>
        <begin position="34"/>
        <end position="65"/>
    </location>
</feature>
<protein>
    <recommendedName>
        <fullName evidence="9">Transcriptional regulatory protein DEP1</fullName>
    </recommendedName>
</protein>
<evidence type="ECO:0000256" key="5">
    <source>
        <dbReference type="ARBA" id="ARBA00023242"/>
    </source>
</evidence>
<feature type="compositionally biased region" description="Polar residues" evidence="6">
    <location>
        <begin position="191"/>
        <end position="203"/>
    </location>
</feature>
<evidence type="ECO:0000313" key="7">
    <source>
        <dbReference type="EMBL" id="ROW11072.1"/>
    </source>
</evidence>
<proteinExistence type="predicted"/>
<dbReference type="EMBL" id="LKEA01000002">
    <property type="protein sequence ID" value="ROW11072.1"/>
    <property type="molecule type" value="Genomic_DNA"/>
</dbReference>
<sequence length="677" mass="76140">MANPPHSLLDQDSNVSSPLSEVEDRDAEPDDMDIDTHSNHTDGVDPLDSGRDRAQAPAHAPHDDSESNLSEIETNDSEAETERLYDTPRKSNPQGGNITTVANPESKQSPLNPNRAYQRSPTKPQNQVQARIEAESGDEDNDDLTDERHDADDEDKGSIVYNEGDSDEEEGGNHEKPAHMQRNKSQESHIVASSTLAGSLSDHSSADSRKRKRSPLLAEQTNSNQPPRKRTGSIPETADDSSSLSKVMSEDVAPDNSTGNKSAEQTADEDDEDMAMKDAEDVADSVEKPPSEPTRPKKSKRNSNKKRKDSEDDAELAHNAEGPDATGAHTAEENAQPEVDEEAEAAHRNEEEMEKKRNAFDHLSSIEKNFAILRDRLYEERLAQLNEEEAMLTSDNPTHPEYLAMMQCIDSRRTERLRVADLEYRFNMTALDDWAVARRAQILTQYFQSARETRERYIDDLGREWYEIQHERRRVANPIPDYGFRFPKTKLEQKRHAVAHSKEVSILAGIAQHQGFPAAPDMKGATSAELEEDFEAIAGPRDKNTLRTTRGPIRNIHPMALPLGVTHTVPMLVRLPWDNTQGHHTNKQPLCGLRMGNSTENQGADIPPWLRTRSQHMYAKLSKQSSPNARLSYDLKCRVNSPEEIRQGSRSEPGWRKASLLIFLRLRYPWLDGFLVL</sequence>
<dbReference type="GO" id="GO:0005654">
    <property type="term" value="C:nucleoplasm"/>
    <property type="evidence" value="ECO:0007669"/>
    <property type="project" value="UniProtKB-ARBA"/>
</dbReference>
<dbReference type="AlphaFoldDB" id="A0A423X5A6"/>
<keyword evidence="5" id="KW-0539">Nucleus</keyword>
<dbReference type="InterPro" id="IPR013907">
    <property type="entry name" value="Sds3"/>
</dbReference>
<organism evidence="7 8">
    <name type="scientific">Cytospora schulzeri</name>
    <dbReference type="NCBI Taxonomy" id="448051"/>
    <lineage>
        <taxon>Eukaryota</taxon>
        <taxon>Fungi</taxon>
        <taxon>Dikarya</taxon>
        <taxon>Ascomycota</taxon>
        <taxon>Pezizomycotina</taxon>
        <taxon>Sordariomycetes</taxon>
        <taxon>Sordariomycetidae</taxon>
        <taxon>Diaporthales</taxon>
        <taxon>Cytosporaceae</taxon>
        <taxon>Cytospora</taxon>
    </lineage>
</organism>
<feature type="compositionally biased region" description="Basic and acidic residues" evidence="6">
    <location>
        <begin position="344"/>
        <end position="360"/>
    </location>
</feature>